<comment type="catalytic activity">
    <reaction evidence="1">
        <text>S-ubiquitinyl-[E2 ubiquitin-conjugating enzyme]-L-cysteine + [acceptor protein]-L-lysine = [E2 ubiquitin-conjugating enzyme]-L-cysteine + N(6)-ubiquitinyl-[acceptor protein]-L-lysine.</text>
        <dbReference type="EC" id="2.3.2.26"/>
    </reaction>
</comment>
<dbReference type="PROSITE" id="PS50096">
    <property type="entry name" value="IQ"/>
    <property type="match status" value="1"/>
</dbReference>
<name>A0A9Q0NC65_9DIPT</name>
<reference evidence="4" key="1">
    <citation type="submission" date="2022-07" db="EMBL/GenBank/DDBJ databases">
        <authorList>
            <person name="Trinca V."/>
            <person name="Uliana J.V.C."/>
            <person name="Torres T.T."/>
            <person name="Ward R.J."/>
            <person name="Monesi N."/>
        </authorList>
    </citation>
    <scope>NUCLEOTIDE SEQUENCE</scope>
    <source>
        <strain evidence="4">HSMRA1968</strain>
        <tissue evidence="4">Whole embryos</tissue>
    </source>
</reference>
<gene>
    <name evidence="4" type="ORF">Bhyg_02015</name>
</gene>
<evidence type="ECO:0000256" key="3">
    <source>
        <dbReference type="ARBA" id="ARBA00022679"/>
    </source>
</evidence>
<evidence type="ECO:0000313" key="4">
    <source>
        <dbReference type="EMBL" id="KAJ6646801.1"/>
    </source>
</evidence>
<protein>
    <recommendedName>
        <fullName evidence="2">HECT-type E3 ubiquitin transferase</fullName>
        <ecNumber evidence="2">2.3.2.26</ecNumber>
    </recommendedName>
</protein>
<dbReference type="Proteomes" id="UP001151699">
    <property type="component" value="Chromosome A"/>
</dbReference>
<dbReference type="GO" id="GO:0000209">
    <property type="term" value="P:protein polyubiquitination"/>
    <property type="evidence" value="ECO:0007669"/>
    <property type="project" value="InterPro"/>
</dbReference>
<dbReference type="InterPro" id="IPR044611">
    <property type="entry name" value="E3A/B/C-like"/>
</dbReference>
<evidence type="ECO:0000313" key="5">
    <source>
        <dbReference type="Proteomes" id="UP001151699"/>
    </source>
</evidence>
<keyword evidence="5" id="KW-1185">Reference proteome</keyword>
<dbReference type="CDD" id="cd23767">
    <property type="entry name" value="IQCD"/>
    <property type="match status" value="1"/>
</dbReference>
<dbReference type="PANTHER" id="PTHR45700">
    <property type="entry name" value="UBIQUITIN-PROTEIN LIGASE E3C"/>
    <property type="match status" value="1"/>
</dbReference>
<feature type="non-terminal residue" evidence="4">
    <location>
        <position position="176"/>
    </location>
</feature>
<accession>A0A9Q0NC65</accession>
<dbReference type="PANTHER" id="PTHR45700:SF2">
    <property type="entry name" value="UBIQUITIN-PROTEIN LIGASE E3C"/>
    <property type="match status" value="1"/>
</dbReference>
<dbReference type="OrthoDB" id="8068875at2759"/>
<organism evidence="4 5">
    <name type="scientific">Pseudolycoriella hygida</name>
    <dbReference type="NCBI Taxonomy" id="35572"/>
    <lineage>
        <taxon>Eukaryota</taxon>
        <taxon>Metazoa</taxon>
        <taxon>Ecdysozoa</taxon>
        <taxon>Arthropoda</taxon>
        <taxon>Hexapoda</taxon>
        <taxon>Insecta</taxon>
        <taxon>Pterygota</taxon>
        <taxon>Neoptera</taxon>
        <taxon>Endopterygota</taxon>
        <taxon>Diptera</taxon>
        <taxon>Nematocera</taxon>
        <taxon>Sciaroidea</taxon>
        <taxon>Sciaridae</taxon>
        <taxon>Pseudolycoriella</taxon>
    </lineage>
</organism>
<comment type="caution">
    <text evidence="4">The sequence shown here is derived from an EMBL/GenBank/DDBJ whole genome shotgun (WGS) entry which is preliminary data.</text>
</comment>
<dbReference type="AlphaFoldDB" id="A0A9Q0NC65"/>
<evidence type="ECO:0000256" key="2">
    <source>
        <dbReference type="ARBA" id="ARBA00012485"/>
    </source>
</evidence>
<dbReference type="GO" id="GO:0006511">
    <property type="term" value="P:ubiquitin-dependent protein catabolic process"/>
    <property type="evidence" value="ECO:0007669"/>
    <property type="project" value="TreeGrafter"/>
</dbReference>
<evidence type="ECO:0000256" key="1">
    <source>
        <dbReference type="ARBA" id="ARBA00000885"/>
    </source>
</evidence>
<dbReference type="GO" id="GO:0061630">
    <property type="term" value="F:ubiquitin protein ligase activity"/>
    <property type="evidence" value="ECO:0007669"/>
    <property type="project" value="UniProtKB-EC"/>
</dbReference>
<keyword evidence="3" id="KW-0808">Transferase</keyword>
<dbReference type="EMBL" id="WJQU01000001">
    <property type="protein sequence ID" value="KAJ6646801.1"/>
    <property type="molecule type" value="Genomic_DNA"/>
</dbReference>
<dbReference type="EC" id="2.3.2.26" evidence="2"/>
<sequence length="176" mass="21113">MLLNSQLVKENKMFNFDGNYRRVPIQNLGGTSHNSDRETLIRKSQQERQRRAEIRKQNDGAITIQSYARSFILRQRIKQEQRKIFDDSMSRQVQGEEYLEFLLKRILFFYYHKNQRDGERLLLKIFQQDLYNSDEFFILLDDFLNCTKEKNALDDIITLGFSRFMGNVIVFHDISV</sequence>
<proteinExistence type="predicted"/>